<dbReference type="InterPro" id="IPR015928">
    <property type="entry name" value="Aconitase/3IPM_dehydase_swvl"/>
</dbReference>
<dbReference type="InterPro" id="IPR050075">
    <property type="entry name" value="LeuD"/>
</dbReference>
<organism evidence="4 5">
    <name type="scientific">Candidimonas nitroreducens</name>
    <dbReference type="NCBI Taxonomy" id="683354"/>
    <lineage>
        <taxon>Bacteria</taxon>
        <taxon>Pseudomonadati</taxon>
        <taxon>Pseudomonadota</taxon>
        <taxon>Betaproteobacteria</taxon>
        <taxon>Burkholderiales</taxon>
        <taxon>Alcaligenaceae</taxon>
        <taxon>Candidimonas</taxon>
    </lineage>
</organism>
<dbReference type="Gene3D" id="3.20.19.10">
    <property type="entry name" value="Aconitase, domain 4"/>
    <property type="match status" value="1"/>
</dbReference>
<evidence type="ECO:0000313" key="5">
    <source>
        <dbReference type="Proteomes" id="UP000214603"/>
    </source>
</evidence>
<proteinExistence type="inferred from homology"/>
<dbReference type="NCBIfam" id="TIGR02087">
    <property type="entry name" value="LEUD_arch"/>
    <property type="match status" value="1"/>
</dbReference>
<reference evidence="5" key="1">
    <citation type="submission" date="2017-06" db="EMBL/GenBank/DDBJ databases">
        <title>Herbaspirillum phytohormonus sp. nov., isolated from the root nodule of Robinia pseudoacacia in lead-zinc mine.</title>
        <authorList>
            <person name="Fan M."/>
            <person name="Lin Y."/>
        </authorList>
    </citation>
    <scope>NUCLEOTIDE SEQUENCE [LARGE SCALE GENOMIC DNA]</scope>
    <source>
        <strain evidence="5">SC-089</strain>
    </source>
</reference>
<dbReference type="InterPro" id="IPR000573">
    <property type="entry name" value="AconitaseA/IPMdHydase_ssu_swvl"/>
</dbReference>
<dbReference type="EMBL" id="NJIH01000004">
    <property type="protein sequence ID" value="OWT61713.1"/>
    <property type="molecule type" value="Genomic_DNA"/>
</dbReference>
<dbReference type="OrthoDB" id="9777465at2"/>
<dbReference type="Proteomes" id="UP000214603">
    <property type="component" value="Unassembled WGS sequence"/>
</dbReference>
<evidence type="ECO:0000313" key="4">
    <source>
        <dbReference type="EMBL" id="OWT61713.1"/>
    </source>
</evidence>
<dbReference type="Pfam" id="PF00694">
    <property type="entry name" value="Aconitase_C"/>
    <property type="match status" value="1"/>
</dbReference>
<dbReference type="PANTHER" id="PTHR43345:SF2">
    <property type="entry name" value="3-ISOPROPYLMALATE DEHYDRATASE SMALL SUBUNIT 1"/>
    <property type="match status" value="1"/>
</dbReference>
<protein>
    <submittedName>
        <fullName evidence="4">3-isopropylmalate dehydratase</fullName>
    </submittedName>
</protein>
<comment type="similarity">
    <text evidence="1">Belongs to the LeuD family. LeuD type 2 subfamily.</text>
</comment>
<evidence type="ECO:0000256" key="2">
    <source>
        <dbReference type="ARBA" id="ARBA00023239"/>
    </source>
</evidence>
<dbReference type="InterPro" id="IPR011827">
    <property type="entry name" value="LeuD_type2/HacB/DmdB"/>
</dbReference>
<keyword evidence="5" id="KW-1185">Reference proteome</keyword>
<dbReference type="GO" id="GO:0016836">
    <property type="term" value="F:hydro-lyase activity"/>
    <property type="evidence" value="ECO:0007669"/>
    <property type="project" value="InterPro"/>
</dbReference>
<evidence type="ECO:0000256" key="1">
    <source>
        <dbReference type="ARBA" id="ARBA00009869"/>
    </source>
</evidence>
<dbReference type="SUPFAM" id="SSF52016">
    <property type="entry name" value="LeuD/IlvD-like"/>
    <property type="match status" value="1"/>
</dbReference>
<comment type="caution">
    <text evidence="4">The sequence shown here is derived from an EMBL/GenBank/DDBJ whole genome shotgun (WGS) entry which is preliminary data.</text>
</comment>
<keyword evidence="2" id="KW-0456">Lyase</keyword>
<feature type="domain" description="Aconitase A/isopropylmalate dehydratase small subunit swivel" evidence="3">
    <location>
        <begin position="40"/>
        <end position="97"/>
    </location>
</feature>
<dbReference type="AlphaFoldDB" id="A0A225MMX6"/>
<sequence length="181" mass="19735">MKFKARAWKFGDDINTDLILPNVAFYLTPEEQAKYVFRANRPEWASQVQAGDIIIGGRNFGMGSSRPAARSLRNLGLACLVADSINGLFFRNCVNFAFPAIECPGVSDAFKEGEIAQVDMRRNLVENLTTGVQLTARIFPPKLLALLEAGGLYPLLEREGLIAPKPAEQPDQQAGPVASAI</sequence>
<evidence type="ECO:0000259" key="3">
    <source>
        <dbReference type="Pfam" id="PF00694"/>
    </source>
</evidence>
<dbReference type="PANTHER" id="PTHR43345">
    <property type="entry name" value="3-ISOPROPYLMALATE DEHYDRATASE SMALL SUBUNIT 2-RELATED-RELATED"/>
    <property type="match status" value="1"/>
</dbReference>
<name>A0A225MMX6_9BURK</name>
<gene>
    <name evidence="4" type="ORF">CEY11_07645</name>
</gene>
<dbReference type="RefSeq" id="WP_088602800.1">
    <property type="nucleotide sequence ID" value="NZ_NJIH01000004.1"/>
</dbReference>
<accession>A0A225MMX6</accession>